<comment type="caution">
    <text evidence="1">The sequence shown here is derived from an EMBL/GenBank/DDBJ whole genome shotgun (WGS) entry which is preliminary data.</text>
</comment>
<name>A0A9P1V481_YEREN</name>
<reference evidence="1 2" key="1">
    <citation type="submission" date="2015-03" db="EMBL/GenBank/DDBJ databases">
        <authorList>
            <consortium name="Pathogen Informatics"/>
            <person name="Murphy D."/>
        </authorList>
    </citation>
    <scope>NUCLEOTIDE SEQUENCE [LARGE SCALE GENOMIC DNA]</scope>
    <source>
        <strain evidence="1 2">IP27818</strain>
    </source>
</reference>
<dbReference type="Proteomes" id="UP000041356">
    <property type="component" value="Unassembled WGS sequence"/>
</dbReference>
<sequence>MASQLSFFHTANELKSTIRQQVSRPEFLLSLSEDNNEEKGSKMLF</sequence>
<dbReference type="AlphaFoldDB" id="A0A9P1V481"/>
<protein>
    <submittedName>
        <fullName evidence="1">Uncharacterized protein</fullName>
    </submittedName>
</protein>
<gene>
    <name evidence="1" type="ORF">ERS137939_02720</name>
</gene>
<organism evidence="1 2">
    <name type="scientific">Yersinia enterocolitica</name>
    <dbReference type="NCBI Taxonomy" id="630"/>
    <lineage>
        <taxon>Bacteria</taxon>
        <taxon>Pseudomonadati</taxon>
        <taxon>Pseudomonadota</taxon>
        <taxon>Gammaproteobacteria</taxon>
        <taxon>Enterobacterales</taxon>
        <taxon>Yersiniaceae</taxon>
        <taxon>Yersinia</taxon>
    </lineage>
</organism>
<evidence type="ECO:0000313" key="1">
    <source>
        <dbReference type="EMBL" id="CNF89959.1"/>
    </source>
</evidence>
<evidence type="ECO:0000313" key="2">
    <source>
        <dbReference type="Proteomes" id="UP000041356"/>
    </source>
</evidence>
<dbReference type="EMBL" id="CPZF01000006">
    <property type="protein sequence ID" value="CNF89959.1"/>
    <property type="molecule type" value="Genomic_DNA"/>
</dbReference>
<proteinExistence type="predicted"/>
<accession>A0A9P1V481</accession>